<accession>A0ABP7N935</accession>
<organism evidence="1 2">
    <name type="scientific">Hymenobacter algoricola</name>
    <dbReference type="NCBI Taxonomy" id="486267"/>
    <lineage>
        <taxon>Bacteria</taxon>
        <taxon>Pseudomonadati</taxon>
        <taxon>Bacteroidota</taxon>
        <taxon>Cytophagia</taxon>
        <taxon>Cytophagales</taxon>
        <taxon>Hymenobacteraceae</taxon>
        <taxon>Hymenobacter</taxon>
    </lineage>
</organism>
<proteinExistence type="predicted"/>
<name>A0ABP7N935_9BACT</name>
<gene>
    <name evidence="1" type="ORF">GCM10022406_23700</name>
</gene>
<comment type="caution">
    <text evidence="1">The sequence shown here is derived from an EMBL/GenBank/DDBJ whole genome shotgun (WGS) entry which is preliminary data.</text>
</comment>
<dbReference type="RefSeq" id="WP_345113912.1">
    <property type="nucleotide sequence ID" value="NZ_BAABDH010000039.1"/>
</dbReference>
<evidence type="ECO:0000313" key="1">
    <source>
        <dbReference type="EMBL" id="GAA3938766.1"/>
    </source>
</evidence>
<reference evidence="2" key="1">
    <citation type="journal article" date="2019" name="Int. J. Syst. Evol. Microbiol.">
        <title>The Global Catalogue of Microorganisms (GCM) 10K type strain sequencing project: providing services to taxonomists for standard genome sequencing and annotation.</title>
        <authorList>
            <consortium name="The Broad Institute Genomics Platform"/>
            <consortium name="The Broad Institute Genome Sequencing Center for Infectious Disease"/>
            <person name="Wu L."/>
            <person name="Ma J."/>
        </authorList>
    </citation>
    <scope>NUCLEOTIDE SEQUENCE [LARGE SCALE GENOMIC DNA]</scope>
    <source>
        <strain evidence="2">JCM 17214</strain>
    </source>
</reference>
<sequence>MPETYTLDFLQLEYRADLQVVVGRWMRQASLAELQQGYQALLEVAAPAGCRGWLLDARRRNNTDPGIQRWLISGFLDGAAARLGGRVRLAYLLPPPQLRDLAADGAFPPAAFFADKPYDATRFVDERQAVEWLQTGRHSGPAPLGQAAKSE</sequence>
<dbReference type="EMBL" id="BAABDH010000039">
    <property type="protein sequence ID" value="GAA3938766.1"/>
    <property type="molecule type" value="Genomic_DNA"/>
</dbReference>
<protein>
    <recommendedName>
        <fullName evidence="3">STAS/SEC14 domain-containing protein</fullName>
    </recommendedName>
</protein>
<keyword evidence="2" id="KW-1185">Reference proteome</keyword>
<dbReference type="Proteomes" id="UP001499909">
    <property type="component" value="Unassembled WGS sequence"/>
</dbReference>
<evidence type="ECO:0008006" key="3">
    <source>
        <dbReference type="Google" id="ProtNLM"/>
    </source>
</evidence>
<evidence type="ECO:0000313" key="2">
    <source>
        <dbReference type="Proteomes" id="UP001499909"/>
    </source>
</evidence>